<protein>
    <submittedName>
        <fullName evidence="1">(rape) hypothetical protein</fullName>
    </submittedName>
</protein>
<dbReference type="EMBL" id="HG994366">
    <property type="protein sequence ID" value="CAF1918801.1"/>
    <property type="molecule type" value="Genomic_DNA"/>
</dbReference>
<gene>
    <name evidence="1" type="ORF">DARMORV10_C02P44210.1</name>
</gene>
<accession>A0A816KGQ3</accession>
<proteinExistence type="predicted"/>
<sequence length="121" mass="13493">MSSKRKDGTYKASAATKIAKQHLTSYTKVKSTDQDRNGKRISFQIRQWLSRWFRLEKTSSPAEQIYFGFSDEEARAVVWLLSGSSFLNNVSALSCGCYSPRISMSGWVGCSLGGRLRAVLG</sequence>
<reference evidence="1" key="1">
    <citation type="submission" date="2021-01" db="EMBL/GenBank/DDBJ databases">
        <authorList>
            <consortium name="Genoscope - CEA"/>
            <person name="William W."/>
        </authorList>
    </citation>
    <scope>NUCLEOTIDE SEQUENCE</scope>
</reference>
<name>A0A816KGQ3_BRANA</name>
<organism evidence="1">
    <name type="scientific">Brassica napus</name>
    <name type="common">Rape</name>
    <dbReference type="NCBI Taxonomy" id="3708"/>
    <lineage>
        <taxon>Eukaryota</taxon>
        <taxon>Viridiplantae</taxon>
        <taxon>Streptophyta</taxon>
        <taxon>Embryophyta</taxon>
        <taxon>Tracheophyta</taxon>
        <taxon>Spermatophyta</taxon>
        <taxon>Magnoliopsida</taxon>
        <taxon>eudicotyledons</taxon>
        <taxon>Gunneridae</taxon>
        <taxon>Pentapetalae</taxon>
        <taxon>rosids</taxon>
        <taxon>malvids</taxon>
        <taxon>Brassicales</taxon>
        <taxon>Brassicaceae</taxon>
        <taxon>Brassiceae</taxon>
        <taxon>Brassica</taxon>
    </lineage>
</organism>
<dbReference type="AlphaFoldDB" id="A0A816KGQ3"/>
<dbReference type="Proteomes" id="UP001295469">
    <property type="component" value="Chromosome C02"/>
</dbReference>
<evidence type="ECO:0000313" key="1">
    <source>
        <dbReference type="EMBL" id="CAF1918801.1"/>
    </source>
</evidence>